<keyword evidence="4" id="KW-0732">Signal</keyword>
<evidence type="ECO:0000313" key="5">
    <source>
        <dbReference type="EMBL" id="KAK3325534.1"/>
    </source>
</evidence>
<dbReference type="HAMAP" id="MF_00391">
    <property type="entry name" value="Ribosomal_bL34"/>
    <property type="match status" value="1"/>
</dbReference>
<feature type="chain" id="PRO_5042056430" description="Ribosomal protein L34" evidence="4">
    <location>
        <begin position="20"/>
        <end position="152"/>
    </location>
</feature>
<protein>
    <recommendedName>
        <fullName evidence="7">Ribosomal protein L34</fullName>
    </recommendedName>
</protein>
<gene>
    <name evidence="5" type="ORF">B0H66DRAFT_127782</name>
</gene>
<organism evidence="5 6">
    <name type="scientific">Apodospora peruviana</name>
    <dbReference type="NCBI Taxonomy" id="516989"/>
    <lineage>
        <taxon>Eukaryota</taxon>
        <taxon>Fungi</taxon>
        <taxon>Dikarya</taxon>
        <taxon>Ascomycota</taxon>
        <taxon>Pezizomycotina</taxon>
        <taxon>Sordariomycetes</taxon>
        <taxon>Sordariomycetidae</taxon>
        <taxon>Sordariales</taxon>
        <taxon>Lasiosphaeriaceae</taxon>
        <taxon>Apodospora</taxon>
    </lineage>
</organism>
<accession>A0AAE0MC24</accession>
<dbReference type="GO" id="GO:0003735">
    <property type="term" value="F:structural constituent of ribosome"/>
    <property type="evidence" value="ECO:0007669"/>
    <property type="project" value="InterPro"/>
</dbReference>
<dbReference type="EMBL" id="JAUEDM010000002">
    <property type="protein sequence ID" value="KAK3325534.1"/>
    <property type="molecule type" value="Genomic_DNA"/>
</dbReference>
<evidence type="ECO:0000313" key="6">
    <source>
        <dbReference type="Proteomes" id="UP001283341"/>
    </source>
</evidence>
<dbReference type="Pfam" id="PF00468">
    <property type="entry name" value="Ribosomal_L34"/>
    <property type="match status" value="1"/>
</dbReference>
<reference evidence="5" key="1">
    <citation type="journal article" date="2023" name="Mol. Phylogenet. Evol.">
        <title>Genome-scale phylogeny and comparative genomics of the fungal order Sordariales.</title>
        <authorList>
            <person name="Hensen N."/>
            <person name="Bonometti L."/>
            <person name="Westerberg I."/>
            <person name="Brannstrom I.O."/>
            <person name="Guillou S."/>
            <person name="Cros-Aarteil S."/>
            <person name="Calhoun S."/>
            <person name="Haridas S."/>
            <person name="Kuo A."/>
            <person name="Mondo S."/>
            <person name="Pangilinan J."/>
            <person name="Riley R."/>
            <person name="LaButti K."/>
            <person name="Andreopoulos B."/>
            <person name="Lipzen A."/>
            <person name="Chen C."/>
            <person name="Yan M."/>
            <person name="Daum C."/>
            <person name="Ng V."/>
            <person name="Clum A."/>
            <person name="Steindorff A."/>
            <person name="Ohm R.A."/>
            <person name="Martin F."/>
            <person name="Silar P."/>
            <person name="Natvig D.O."/>
            <person name="Lalanne C."/>
            <person name="Gautier V."/>
            <person name="Ament-Velasquez S.L."/>
            <person name="Kruys A."/>
            <person name="Hutchinson M.I."/>
            <person name="Powell A.J."/>
            <person name="Barry K."/>
            <person name="Miller A.N."/>
            <person name="Grigoriev I.V."/>
            <person name="Debuchy R."/>
            <person name="Gladieux P."/>
            <person name="Hiltunen Thoren M."/>
            <person name="Johannesson H."/>
        </authorList>
    </citation>
    <scope>NUCLEOTIDE SEQUENCE</scope>
    <source>
        <strain evidence="5">CBS 118394</strain>
    </source>
</reference>
<evidence type="ECO:0000256" key="2">
    <source>
        <dbReference type="ARBA" id="ARBA00022980"/>
    </source>
</evidence>
<dbReference type="GO" id="GO:1990904">
    <property type="term" value="C:ribonucleoprotein complex"/>
    <property type="evidence" value="ECO:0007669"/>
    <property type="project" value="UniProtKB-KW"/>
</dbReference>
<proteinExistence type="inferred from homology"/>
<keyword evidence="3" id="KW-0687">Ribonucleoprotein</keyword>
<dbReference type="NCBIfam" id="TIGR01030">
    <property type="entry name" value="rpmH_bact"/>
    <property type="match status" value="1"/>
</dbReference>
<dbReference type="AlphaFoldDB" id="A0AAE0MC24"/>
<comment type="caution">
    <text evidence="5">The sequence shown here is derived from an EMBL/GenBank/DDBJ whole genome shotgun (WGS) entry which is preliminary data.</text>
</comment>
<dbReference type="GO" id="GO:0005840">
    <property type="term" value="C:ribosome"/>
    <property type="evidence" value="ECO:0007669"/>
    <property type="project" value="UniProtKB-KW"/>
</dbReference>
<keyword evidence="6" id="KW-1185">Reference proteome</keyword>
<evidence type="ECO:0008006" key="7">
    <source>
        <dbReference type="Google" id="ProtNLM"/>
    </source>
</evidence>
<feature type="signal peptide" evidence="4">
    <location>
        <begin position="1"/>
        <end position="19"/>
    </location>
</feature>
<name>A0AAE0MC24_9PEZI</name>
<evidence type="ECO:0000256" key="3">
    <source>
        <dbReference type="ARBA" id="ARBA00023274"/>
    </source>
</evidence>
<sequence length="152" mass="16362">MPRLATLTAPALLLVRTQPLVLPRAPAGLLPVVQKTAARSFSYLPSLRPTIFGTSLRSNTPSSSPSQLLPTTTIDGPSVLLDLVPKSAISAHPAFAGVGTQIRCGPRPTMSNASRLIQKRRHGFLSRIRTNKGRKMLAARRAKGRRRLAHGC</sequence>
<reference evidence="5" key="2">
    <citation type="submission" date="2023-06" db="EMBL/GenBank/DDBJ databases">
        <authorList>
            <consortium name="Lawrence Berkeley National Laboratory"/>
            <person name="Haridas S."/>
            <person name="Hensen N."/>
            <person name="Bonometti L."/>
            <person name="Westerberg I."/>
            <person name="Brannstrom I.O."/>
            <person name="Guillou S."/>
            <person name="Cros-Aarteil S."/>
            <person name="Calhoun S."/>
            <person name="Kuo A."/>
            <person name="Mondo S."/>
            <person name="Pangilinan J."/>
            <person name="Riley R."/>
            <person name="Labutti K."/>
            <person name="Andreopoulos B."/>
            <person name="Lipzen A."/>
            <person name="Chen C."/>
            <person name="Yanf M."/>
            <person name="Daum C."/>
            <person name="Ng V."/>
            <person name="Clum A."/>
            <person name="Steindorff A."/>
            <person name="Ohm R."/>
            <person name="Martin F."/>
            <person name="Silar P."/>
            <person name="Natvig D."/>
            <person name="Lalanne C."/>
            <person name="Gautier V."/>
            <person name="Ament-Velasquez S.L."/>
            <person name="Kruys A."/>
            <person name="Hutchinson M.I."/>
            <person name="Powell A.J."/>
            <person name="Barry K."/>
            <person name="Miller A.N."/>
            <person name="Grigoriev I.V."/>
            <person name="Debuchy R."/>
            <person name="Gladieux P."/>
            <person name="Thoren M.H."/>
            <person name="Johannesson H."/>
        </authorList>
    </citation>
    <scope>NUCLEOTIDE SEQUENCE</scope>
    <source>
        <strain evidence="5">CBS 118394</strain>
    </source>
</reference>
<evidence type="ECO:0000256" key="1">
    <source>
        <dbReference type="ARBA" id="ARBA00010111"/>
    </source>
</evidence>
<dbReference type="GO" id="GO:0006412">
    <property type="term" value="P:translation"/>
    <property type="evidence" value="ECO:0007669"/>
    <property type="project" value="InterPro"/>
</dbReference>
<dbReference type="Gene3D" id="1.10.287.3980">
    <property type="match status" value="1"/>
</dbReference>
<dbReference type="InterPro" id="IPR000271">
    <property type="entry name" value="Ribosomal_bL34"/>
</dbReference>
<dbReference type="Proteomes" id="UP001283341">
    <property type="component" value="Unassembled WGS sequence"/>
</dbReference>
<keyword evidence="2" id="KW-0689">Ribosomal protein</keyword>
<evidence type="ECO:0000256" key="4">
    <source>
        <dbReference type="SAM" id="SignalP"/>
    </source>
</evidence>
<comment type="similarity">
    <text evidence="1">Belongs to the bacterial ribosomal protein bL34 family.</text>
</comment>